<dbReference type="Pfam" id="PF21447">
    <property type="entry name" value="Ppx-GppA_III"/>
    <property type="match status" value="1"/>
</dbReference>
<gene>
    <name evidence="4" type="ORF">IMC76_02505</name>
</gene>
<evidence type="ECO:0000256" key="1">
    <source>
        <dbReference type="ARBA" id="ARBA00022801"/>
    </source>
</evidence>
<proteinExistence type="predicted"/>
<evidence type="ECO:0000313" key="4">
    <source>
        <dbReference type="EMBL" id="QOQ87703.1"/>
    </source>
</evidence>
<sequence>MSKRVAVIDLGSNSARMVIFERTSRLGFYILGEHKMRVRLGEGAYEKGGVIQEEAMEKCFLAFAEFKKLISRYKVSKVLAVGTSALRDAKNRSEFIKKVRTLGINLRVISGDEEAYLGGFAASNLLPKFSKAVAIDIGGGSTELALIEDGRVIDTRSLNLGTVRLKELFYDKRNLKGLDEFIKASLDEIPSNFSCENIIAIGGSLRAISNAIMEIESYPLNLVHGFKYEWDEQKELLSEISTSDALDLNKFAIKKDRYDTIRGGAYIFKSVVNLIGAKHITTSGVGVREGVFLTNLIGRNAKFPAGFNPSLRSLRDRFEMDFRPNIAKFAKDIFEVLKPLHELSDEFIKPLVTAAKIYDIGLRVSFYSKHSHSSYLVLNSLNYGFTHEEKALMAIIIKQNGKKSVVSEFYDYKMLLPSEDKIVWLGFILKLAKSLDCGDRKDVSFNFANLTLEIFGLKDAIFVKDSVKKISKPAVFAITFN</sequence>
<dbReference type="PANTHER" id="PTHR30005:SF0">
    <property type="entry name" value="RETROGRADE REGULATION PROTEIN 2"/>
    <property type="match status" value="1"/>
</dbReference>
<dbReference type="InterPro" id="IPR048950">
    <property type="entry name" value="Ppx_GppA_C"/>
</dbReference>
<dbReference type="InterPro" id="IPR030673">
    <property type="entry name" value="PyroPPase_GppA_Ppx"/>
</dbReference>
<dbReference type="Pfam" id="PF02541">
    <property type="entry name" value="Ppx-GppA"/>
    <property type="match status" value="1"/>
</dbReference>
<dbReference type="RefSeq" id="WP_025802598.1">
    <property type="nucleotide sequence ID" value="NZ_CP053842.1"/>
</dbReference>
<dbReference type="InterPro" id="IPR043129">
    <property type="entry name" value="ATPase_NBD"/>
</dbReference>
<dbReference type="SUPFAM" id="SSF53067">
    <property type="entry name" value="Actin-like ATPase domain"/>
    <property type="match status" value="2"/>
</dbReference>
<organism evidence="4 5">
    <name type="scientific">Campylobacter corcagiensis</name>
    <dbReference type="NCBI Taxonomy" id="1448857"/>
    <lineage>
        <taxon>Bacteria</taxon>
        <taxon>Pseudomonadati</taxon>
        <taxon>Campylobacterota</taxon>
        <taxon>Epsilonproteobacteria</taxon>
        <taxon>Campylobacterales</taxon>
        <taxon>Campylobacteraceae</taxon>
        <taxon>Campylobacter</taxon>
    </lineage>
</organism>
<evidence type="ECO:0000313" key="5">
    <source>
        <dbReference type="Proteomes" id="UP000594749"/>
    </source>
</evidence>
<dbReference type="CDD" id="cd24052">
    <property type="entry name" value="ASKHA_NBD_HpPPX-GppA-like"/>
    <property type="match status" value="1"/>
</dbReference>
<dbReference type="PANTHER" id="PTHR30005">
    <property type="entry name" value="EXOPOLYPHOSPHATASE"/>
    <property type="match status" value="1"/>
</dbReference>
<dbReference type="AlphaFoldDB" id="A0A7M1LH76"/>
<keyword evidence="5" id="KW-1185">Reference proteome</keyword>
<feature type="domain" description="Ppx/GppA phosphatase C-terminal" evidence="3">
    <location>
        <begin position="310"/>
        <end position="437"/>
    </location>
</feature>
<reference evidence="4 5" key="1">
    <citation type="submission" date="2020-10" db="EMBL/GenBank/DDBJ databases">
        <title>Campylobacter and Helicobacter PacBio genomes.</title>
        <authorList>
            <person name="Lane C."/>
        </authorList>
    </citation>
    <scope>NUCLEOTIDE SEQUENCE [LARGE SCALE GENOMIC DNA]</scope>
    <source>
        <strain evidence="4 5">2016D-0077</strain>
    </source>
</reference>
<name>A0A7M1LH76_9BACT</name>
<dbReference type="PIRSF" id="PIRSF001267">
    <property type="entry name" value="Pyrophosphatase_GppA_Ppx"/>
    <property type="match status" value="1"/>
</dbReference>
<dbReference type="OrthoDB" id="9793035at2"/>
<dbReference type="Gene3D" id="3.30.420.40">
    <property type="match status" value="1"/>
</dbReference>
<dbReference type="InterPro" id="IPR050273">
    <property type="entry name" value="GppA/Ppx_hydrolase"/>
</dbReference>
<keyword evidence="1" id="KW-0378">Hydrolase</keyword>
<dbReference type="Proteomes" id="UP000594749">
    <property type="component" value="Chromosome"/>
</dbReference>
<dbReference type="Gene3D" id="3.30.420.150">
    <property type="entry name" value="Exopolyphosphatase. Domain 2"/>
    <property type="match status" value="1"/>
</dbReference>
<feature type="domain" description="Ppx/GppA phosphatase N-terminal" evidence="2">
    <location>
        <begin position="19"/>
        <end position="295"/>
    </location>
</feature>
<evidence type="ECO:0000259" key="3">
    <source>
        <dbReference type="Pfam" id="PF21447"/>
    </source>
</evidence>
<dbReference type="GO" id="GO:0016462">
    <property type="term" value="F:pyrophosphatase activity"/>
    <property type="evidence" value="ECO:0007669"/>
    <property type="project" value="TreeGrafter"/>
</dbReference>
<dbReference type="EMBL" id="CP063078">
    <property type="protein sequence ID" value="QOQ87703.1"/>
    <property type="molecule type" value="Genomic_DNA"/>
</dbReference>
<dbReference type="InterPro" id="IPR003695">
    <property type="entry name" value="Ppx_GppA_N"/>
</dbReference>
<accession>A0A7M1LH76</accession>
<evidence type="ECO:0000259" key="2">
    <source>
        <dbReference type="Pfam" id="PF02541"/>
    </source>
</evidence>
<protein>
    <submittedName>
        <fullName evidence="4">Ppx/GppA family phosphatase</fullName>
    </submittedName>
</protein>
<dbReference type="Gene3D" id="1.10.3210.10">
    <property type="entry name" value="Hypothetical protein af1432"/>
    <property type="match status" value="1"/>
</dbReference>
<dbReference type="SUPFAM" id="SSF109604">
    <property type="entry name" value="HD-domain/PDEase-like"/>
    <property type="match status" value="1"/>
</dbReference>